<dbReference type="PANTHER" id="PTHR31391:SF67">
    <property type="entry name" value="TF-B3 DOMAIN-CONTAINING PROTEIN"/>
    <property type="match status" value="1"/>
</dbReference>
<dbReference type="InterPro" id="IPR003340">
    <property type="entry name" value="B3_DNA-bd"/>
</dbReference>
<protein>
    <recommendedName>
        <fullName evidence="7">TF-B3 domain-containing protein</fullName>
    </recommendedName>
</protein>
<name>A0A484L756_9ASTE</name>
<dbReference type="Proteomes" id="UP000595140">
    <property type="component" value="Unassembled WGS sequence"/>
</dbReference>
<dbReference type="AlphaFoldDB" id="A0A484L756"/>
<gene>
    <name evidence="8" type="ORF">CCAM_LOCUS13896</name>
</gene>
<evidence type="ECO:0000256" key="5">
    <source>
        <dbReference type="ARBA" id="ARBA00023242"/>
    </source>
</evidence>
<dbReference type="InterPro" id="IPR044837">
    <property type="entry name" value="REM16-like"/>
</dbReference>
<dbReference type="CDD" id="cd10017">
    <property type="entry name" value="B3_DNA"/>
    <property type="match status" value="1"/>
</dbReference>
<dbReference type="GO" id="GO:0003677">
    <property type="term" value="F:DNA binding"/>
    <property type="evidence" value="ECO:0007669"/>
    <property type="project" value="UniProtKB-KW"/>
</dbReference>
<dbReference type="Gene3D" id="2.40.330.10">
    <property type="entry name" value="DNA-binding pseudobarrel domain"/>
    <property type="match status" value="1"/>
</dbReference>
<dbReference type="SMART" id="SM01019">
    <property type="entry name" value="B3"/>
    <property type="match status" value="1"/>
</dbReference>
<evidence type="ECO:0000256" key="1">
    <source>
        <dbReference type="ARBA" id="ARBA00004123"/>
    </source>
</evidence>
<dbReference type="PANTHER" id="PTHR31391">
    <property type="entry name" value="B3 DOMAIN-CONTAINING PROTEIN OS11G0197600-RELATED"/>
    <property type="match status" value="1"/>
</dbReference>
<reference evidence="8 9" key="1">
    <citation type="submission" date="2018-04" db="EMBL/GenBank/DDBJ databases">
        <authorList>
            <person name="Vogel A."/>
        </authorList>
    </citation>
    <scope>NUCLEOTIDE SEQUENCE [LARGE SCALE GENOMIC DNA]</scope>
</reference>
<dbReference type="PROSITE" id="PS50863">
    <property type="entry name" value="B3"/>
    <property type="match status" value="1"/>
</dbReference>
<accession>A0A484L756</accession>
<evidence type="ECO:0000313" key="8">
    <source>
        <dbReference type="EMBL" id="VFQ72120.1"/>
    </source>
</evidence>
<sequence>MDNKKPANVKEQPTSSFNSKSPTTAVSPKSKKKMPLESSRKKLVCRKAKSVKSEVKHVKSVKALRKSESSKKKRLTTYNDMYDNVEAKFSAFERAERVLSSVDDEYPSFIKCMLPSNVSHGFWLHLPKSFSDMYLPSHDSALMLVDEWGNDYKTSYLSERHGLSAGWRAFSIAHRLLKGDLLIFCLTGPCKLRVHIVRVNGRDVVDAAVSLMNLNDYVKASSPDNHKRKRITFVEPYLDRACQGERALQSCLVLDQPKHQVEDFALEEGPNPSSSNFSNHLKDNASCSGISILPDHHTITCS</sequence>
<comment type="subcellular location">
    <subcellularLocation>
        <location evidence="1">Nucleus</location>
    </subcellularLocation>
</comment>
<keyword evidence="2" id="KW-0805">Transcription regulation</keyword>
<dbReference type="OrthoDB" id="1605554at2759"/>
<proteinExistence type="predicted"/>
<organism evidence="8 9">
    <name type="scientific">Cuscuta campestris</name>
    <dbReference type="NCBI Taxonomy" id="132261"/>
    <lineage>
        <taxon>Eukaryota</taxon>
        <taxon>Viridiplantae</taxon>
        <taxon>Streptophyta</taxon>
        <taxon>Embryophyta</taxon>
        <taxon>Tracheophyta</taxon>
        <taxon>Spermatophyta</taxon>
        <taxon>Magnoliopsida</taxon>
        <taxon>eudicotyledons</taxon>
        <taxon>Gunneridae</taxon>
        <taxon>Pentapetalae</taxon>
        <taxon>asterids</taxon>
        <taxon>lamiids</taxon>
        <taxon>Solanales</taxon>
        <taxon>Convolvulaceae</taxon>
        <taxon>Cuscuteae</taxon>
        <taxon>Cuscuta</taxon>
        <taxon>Cuscuta subgen. Grammica</taxon>
        <taxon>Cuscuta sect. Cleistogrammica</taxon>
    </lineage>
</organism>
<evidence type="ECO:0000256" key="3">
    <source>
        <dbReference type="ARBA" id="ARBA00023125"/>
    </source>
</evidence>
<evidence type="ECO:0000256" key="2">
    <source>
        <dbReference type="ARBA" id="ARBA00023015"/>
    </source>
</evidence>
<keyword evidence="5" id="KW-0539">Nucleus</keyword>
<feature type="domain" description="TF-B3" evidence="7">
    <location>
        <begin position="109"/>
        <end position="200"/>
    </location>
</feature>
<keyword evidence="3" id="KW-0238">DNA-binding</keyword>
<evidence type="ECO:0000313" key="9">
    <source>
        <dbReference type="Proteomes" id="UP000595140"/>
    </source>
</evidence>
<dbReference type="InterPro" id="IPR015300">
    <property type="entry name" value="DNA-bd_pseudobarrel_sf"/>
</dbReference>
<evidence type="ECO:0000256" key="4">
    <source>
        <dbReference type="ARBA" id="ARBA00023163"/>
    </source>
</evidence>
<keyword evidence="9" id="KW-1185">Reference proteome</keyword>
<dbReference type="GO" id="GO:0005634">
    <property type="term" value="C:nucleus"/>
    <property type="evidence" value="ECO:0007669"/>
    <property type="project" value="UniProtKB-SubCell"/>
</dbReference>
<dbReference type="Pfam" id="PF02362">
    <property type="entry name" value="B3"/>
    <property type="match status" value="1"/>
</dbReference>
<keyword evidence="4" id="KW-0804">Transcription</keyword>
<evidence type="ECO:0000259" key="7">
    <source>
        <dbReference type="PROSITE" id="PS50863"/>
    </source>
</evidence>
<dbReference type="EMBL" id="OOIL02001115">
    <property type="protein sequence ID" value="VFQ72120.1"/>
    <property type="molecule type" value="Genomic_DNA"/>
</dbReference>
<feature type="region of interest" description="Disordered" evidence="6">
    <location>
        <begin position="1"/>
        <end position="43"/>
    </location>
</feature>
<evidence type="ECO:0000256" key="6">
    <source>
        <dbReference type="SAM" id="MobiDB-lite"/>
    </source>
</evidence>
<dbReference type="SUPFAM" id="SSF101936">
    <property type="entry name" value="DNA-binding pseudobarrel domain"/>
    <property type="match status" value="1"/>
</dbReference>
<feature type="compositionally biased region" description="Polar residues" evidence="6">
    <location>
        <begin position="11"/>
        <end position="27"/>
    </location>
</feature>